<reference evidence="5" key="3">
    <citation type="submission" date="2011-03" db="EMBL/GenBank/DDBJ databases">
        <title>Annotation of Magnaporthe poae ATCC 64411.</title>
        <authorList>
            <person name="Ma L.-J."/>
            <person name="Dead R."/>
            <person name="Young S.K."/>
            <person name="Zeng Q."/>
            <person name="Gargeya S."/>
            <person name="Fitzgerald M."/>
            <person name="Haas B."/>
            <person name="Abouelleil A."/>
            <person name="Alvarado L."/>
            <person name="Arachchi H.M."/>
            <person name="Berlin A."/>
            <person name="Brown A."/>
            <person name="Chapman S.B."/>
            <person name="Chen Z."/>
            <person name="Dunbar C."/>
            <person name="Freedman E."/>
            <person name="Gearin G."/>
            <person name="Gellesch M."/>
            <person name="Goldberg J."/>
            <person name="Griggs A."/>
            <person name="Gujja S."/>
            <person name="Heiman D."/>
            <person name="Howarth C."/>
            <person name="Larson L."/>
            <person name="Lui A."/>
            <person name="MacDonald P.J.P."/>
            <person name="Mehta T."/>
            <person name="Montmayeur A."/>
            <person name="Murphy C."/>
            <person name="Neiman D."/>
            <person name="Pearson M."/>
            <person name="Priest M."/>
            <person name="Roberts A."/>
            <person name="Saif S."/>
            <person name="Shea T."/>
            <person name="Shenoy N."/>
            <person name="Sisk P."/>
            <person name="Stolte C."/>
            <person name="Sykes S."/>
            <person name="Yandava C."/>
            <person name="Wortman J."/>
            <person name="Nusbaum C."/>
            <person name="Birren B."/>
        </authorList>
    </citation>
    <scope>NUCLEOTIDE SEQUENCE</scope>
    <source>
        <strain evidence="5">ATCC 64411</strain>
    </source>
</reference>
<dbReference type="PANTHER" id="PTHR12483">
    <property type="entry name" value="SOLUTE CARRIER FAMILY 31 COPPER TRANSPORTERS"/>
    <property type="match status" value="1"/>
</dbReference>
<dbReference type="PANTHER" id="PTHR12483:SF79">
    <property type="entry name" value="COPPER TRANSPORT PROTEIN"/>
    <property type="match status" value="1"/>
</dbReference>
<proteinExistence type="inferred from homology"/>
<evidence type="ECO:0000256" key="3">
    <source>
        <dbReference type="ARBA" id="ARBA00023136"/>
    </source>
</evidence>
<sequence>MSPTQAPGPMAGDCVTSNMWNWNTIGACFLTPEWYIRNDGMMAASCIGATLLTVLLECCRRAGREYDDFIVSQMERSMAAGEKISAPSPSSTLSPLAASTGKTVTMRASPFQQLARAFIHAITFGVAYITMLLAMYFNGYIILCLFIGAGIGKFLCDWLVVRVEVHPSELGQIKGKQKMSERTTPTTYCCS</sequence>
<evidence type="ECO:0000256" key="4">
    <source>
        <dbReference type="RuleBase" id="RU367022"/>
    </source>
</evidence>
<evidence type="ECO:0000256" key="2">
    <source>
        <dbReference type="ARBA" id="ARBA00022989"/>
    </source>
</evidence>
<dbReference type="STRING" id="644358.A0A0C4DNM8"/>
<reference evidence="5" key="2">
    <citation type="submission" date="2010-05" db="EMBL/GenBank/DDBJ databases">
        <title>The Genome Sequence of Magnaporthe poae strain ATCC 64411.</title>
        <authorList>
            <consortium name="The Broad Institute Genome Sequencing Platform"/>
            <consortium name="Broad Institute Genome Sequencing Center for Infectious Disease"/>
            <person name="Ma L.-J."/>
            <person name="Dead R."/>
            <person name="Young S."/>
            <person name="Zeng Q."/>
            <person name="Koehrsen M."/>
            <person name="Alvarado L."/>
            <person name="Berlin A."/>
            <person name="Chapman S.B."/>
            <person name="Chen Z."/>
            <person name="Freedman E."/>
            <person name="Gellesch M."/>
            <person name="Goldberg J."/>
            <person name="Griggs A."/>
            <person name="Gujja S."/>
            <person name="Heilman E.R."/>
            <person name="Heiman D."/>
            <person name="Hepburn T."/>
            <person name="Howarth C."/>
            <person name="Jen D."/>
            <person name="Larson L."/>
            <person name="Mehta T."/>
            <person name="Neiman D."/>
            <person name="Pearson M."/>
            <person name="Roberts A."/>
            <person name="Saif S."/>
            <person name="Shea T."/>
            <person name="Shenoy N."/>
            <person name="Sisk P."/>
            <person name="Stolte C."/>
            <person name="Sykes S."/>
            <person name="Walk T."/>
            <person name="White J."/>
            <person name="Yandava C."/>
            <person name="Haas B."/>
            <person name="Nusbaum C."/>
            <person name="Birren B."/>
        </authorList>
    </citation>
    <scope>NUCLEOTIDE SEQUENCE</scope>
    <source>
        <strain evidence="5">ATCC 64411</strain>
    </source>
</reference>
<gene>
    <name evidence="5" type="ORF">MAPG_01420</name>
</gene>
<comment type="similarity">
    <text evidence="4">Belongs to the copper transporter (Ctr) (TC 1.A.56) family. SLC31A subfamily.</text>
</comment>
<keyword evidence="1" id="KW-0812">Transmembrane</keyword>
<keyword evidence="7" id="KW-1185">Reference proteome</keyword>
<dbReference type="OrthoDB" id="161814at2759"/>
<comment type="subcellular location">
    <subcellularLocation>
        <location evidence="4">Membrane</location>
        <topology evidence="4">Multi-pass membrane protein</topology>
    </subcellularLocation>
</comment>
<keyword evidence="4" id="KW-0813">Transport</keyword>
<dbReference type="InterPro" id="IPR007274">
    <property type="entry name" value="Cop_transporter"/>
</dbReference>
<reference evidence="6" key="5">
    <citation type="submission" date="2015-06" db="UniProtKB">
        <authorList>
            <consortium name="EnsemblFungi"/>
        </authorList>
    </citation>
    <scope>IDENTIFICATION</scope>
    <source>
        <strain evidence="6">ATCC 64411</strain>
    </source>
</reference>
<dbReference type="OMA" id="IDETTVC"/>
<dbReference type="eggNOG" id="KOG3386">
    <property type="taxonomic scope" value="Eukaryota"/>
</dbReference>
<dbReference type="VEuPathDB" id="FungiDB:MAPG_01420"/>
<keyword evidence="2" id="KW-1133">Transmembrane helix</keyword>
<keyword evidence="3 4" id="KW-0472">Membrane</keyword>
<dbReference type="AlphaFoldDB" id="A0A0C4DNM8"/>
<organism evidence="6 7">
    <name type="scientific">Magnaporthiopsis poae (strain ATCC 64411 / 73-15)</name>
    <name type="common">Kentucky bluegrass fungus</name>
    <name type="synonym">Magnaporthe poae</name>
    <dbReference type="NCBI Taxonomy" id="644358"/>
    <lineage>
        <taxon>Eukaryota</taxon>
        <taxon>Fungi</taxon>
        <taxon>Dikarya</taxon>
        <taxon>Ascomycota</taxon>
        <taxon>Pezizomycotina</taxon>
        <taxon>Sordariomycetes</taxon>
        <taxon>Sordariomycetidae</taxon>
        <taxon>Magnaporthales</taxon>
        <taxon>Magnaporthaceae</taxon>
        <taxon>Magnaporthiopsis</taxon>
    </lineage>
</organism>
<accession>A0A0C4DNM8</accession>
<dbReference type="EnsemblFungi" id="MAPG_01420T0">
    <property type="protein sequence ID" value="MAPG_01420T0"/>
    <property type="gene ID" value="MAPG_01420"/>
</dbReference>
<reference evidence="6" key="4">
    <citation type="journal article" date="2015" name="G3 (Bethesda)">
        <title>Genome sequences of three phytopathogenic species of the Magnaporthaceae family of fungi.</title>
        <authorList>
            <person name="Okagaki L.H."/>
            <person name="Nunes C.C."/>
            <person name="Sailsbery J."/>
            <person name="Clay B."/>
            <person name="Brown D."/>
            <person name="John T."/>
            <person name="Oh Y."/>
            <person name="Young N."/>
            <person name="Fitzgerald M."/>
            <person name="Haas B.J."/>
            <person name="Zeng Q."/>
            <person name="Young S."/>
            <person name="Adiconis X."/>
            <person name="Fan L."/>
            <person name="Levin J.Z."/>
            <person name="Mitchell T.K."/>
            <person name="Okubara P.A."/>
            <person name="Farman M.L."/>
            <person name="Kohn L.M."/>
            <person name="Birren B."/>
            <person name="Ma L.-J."/>
            <person name="Dean R.A."/>
        </authorList>
    </citation>
    <scope>NUCLEOTIDE SEQUENCE</scope>
    <source>
        <strain evidence="6">ATCC 64411 / 73-15</strain>
    </source>
</reference>
<dbReference type="EMBL" id="ADBL01000341">
    <property type="status" value="NOT_ANNOTATED_CDS"/>
    <property type="molecule type" value="Genomic_DNA"/>
</dbReference>
<reference evidence="7" key="1">
    <citation type="submission" date="2010-05" db="EMBL/GenBank/DDBJ databases">
        <title>The genome sequence of Magnaporthe poae strain ATCC 64411.</title>
        <authorList>
            <person name="Ma L.-J."/>
            <person name="Dead R."/>
            <person name="Young S."/>
            <person name="Zeng Q."/>
            <person name="Koehrsen M."/>
            <person name="Alvarado L."/>
            <person name="Berlin A."/>
            <person name="Chapman S.B."/>
            <person name="Chen Z."/>
            <person name="Freedman E."/>
            <person name="Gellesch M."/>
            <person name="Goldberg J."/>
            <person name="Griggs A."/>
            <person name="Gujja S."/>
            <person name="Heilman E.R."/>
            <person name="Heiman D."/>
            <person name="Hepburn T."/>
            <person name="Howarth C."/>
            <person name="Jen D."/>
            <person name="Larson L."/>
            <person name="Mehta T."/>
            <person name="Neiman D."/>
            <person name="Pearson M."/>
            <person name="Roberts A."/>
            <person name="Saif S."/>
            <person name="Shea T."/>
            <person name="Shenoy N."/>
            <person name="Sisk P."/>
            <person name="Stolte C."/>
            <person name="Sykes S."/>
            <person name="Walk T."/>
            <person name="White J."/>
            <person name="Yandava C."/>
            <person name="Haas B."/>
            <person name="Nusbaum C."/>
            <person name="Birren B."/>
        </authorList>
    </citation>
    <scope>NUCLEOTIDE SEQUENCE [LARGE SCALE GENOMIC DNA]</scope>
    <source>
        <strain evidence="7">ATCC 64411 / 73-15</strain>
    </source>
</reference>
<dbReference type="Proteomes" id="UP000011715">
    <property type="component" value="Unassembled WGS sequence"/>
</dbReference>
<evidence type="ECO:0000313" key="7">
    <source>
        <dbReference type="Proteomes" id="UP000011715"/>
    </source>
</evidence>
<keyword evidence="4" id="KW-0406">Ion transport</keyword>
<dbReference type="GO" id="GO:0016020">
    <property type="term" value="C:membrane"/>
    <property type="evidence" value="ECO:0007669"/>
    <property type="project" value="UniProtKB-SubCell"/>
</dbReference>
<dbReference type="EMBL" id="GL876966">
    <property type="protein sequence ID" value="KLU82347.1"/>
    <property type="molecule type" value="Genomic_DNA"/>
</dbReference>
<protein>
    <recommendedName>
        <fullName evidence="4">Copper transport protein</fullName>
    </recommendedName>
</protein>
<evidence type="ECO:0000256" key="1">
    <source>
        <dbReference type="ARBA" id="ARBA00022692"/>
    </source>
</evidence>
<name>A0A0C4DNM8_MAGP6</name>
<dbReference type="GO" id="GO:0005375">
    <property type="term" value="F:copper ion transmembrane transporter activity"/>
    <property type="evidence" value="ECO:0007669"/>
    <property type="project" value="UniProtKB-UniRule"/>
</dbReference>
<evidence type="ECO:0000313" key="5">
    <source>
        <dbReference type="EMBL" id="KLU82347.1"/>
    </source>
</evidence>
<keyword evidence="4" id="KW-0187">Copper transport</keyword>
<evidence type="ECO:0000313" key="6">
    <source>
        <dbReference type="EnsemblFungi" id="MAPG_01420T0"/>
    </source>
</evidence>
<dbReference type="Pfam" id="PF04145">
    <property type="entry name" value="Ctr"/>
    <property type="match status" value="1"/>
</dbReference>
<keyword evidence="4" id="KW-0186">Copper</keyword>